<dbReference type="PATRIC" id="fig|1121305.3.peg.188"/>
<dbReference type="EMBL" id="LTBB01000001">
    <property type="protein sequence ID" value="KYH30246.1"/>
    <property type="molecule type" value="Genomic_DNA"/>
</dbReference>
<accession>A0A151ARJ1</accession>
<dbReference type="Pfam" id="PF25250">
    <property type="entry name" value="DUF7852"/>
    <property type="match status" value="1"/>
</dbReference>
<name>A0A151ARJ1_9CLOT</name>
<keyword evidence="3" id="KW-1185">Reference proteome</keyword>
<evidence type="ECO:0000259" key="1">
    <source>
        <dbReference type="Pfam" id="PF25250"/>
    </source>
</evidence>
<comment type="caution">
    <text evidence="2">The sequence shown here is derived from an EMBL/GenBank/DDBJ whole genome shotgun (WGS) entry which is preliminary data.</text>
</comment>
<dbReference type="NCBIfam" id="NF045794">
    <property type="entry name" value="CsxC_fam"/>
    <property type="match status" value="1"/>
</dbReference>
<evidence type="ECO:0000313" key="3">
    <source>
        <dbReference type="Proteomes" id="UP000075374"/>
    </source>
</evidence>
<evidence type="ECO:0000313" key="2">
    <source>
        <dbReference type="EMBL" id="KYH30246.1"/>
    </source>
</evidence>
<reference evidence="2 3" key="1">
    <citation type="submission" date="2016-02" db="EMBL/GenBank/DDBJ databases">
        <title>Genome sequence of Clostridium colicanis DSM 13634.</title>
        <authorList>
            <person name="Poehlein A."/>
            <person name="Daniel R."/>
        </authorList>
    </citation>
    <scope>NUCLEOTIDE SEQUENCE [LARGE SCALE GENOMIC DNA]</scope>
    <source>
        <strain evidence="2 3">DSM 13634</strain>
    </source>
</reference>
<dbReference type="Proteomes" id="UP000075374">
    <property type="component" value="Unassembled WGS sequence"/>
</dbReference>
<organism evidence="2 3">
    <name type="scientific">Clostridium colicanis DSM 13634</name>
    <dbReference type="NCBI Taxonomy" id="1121305"/>
    <lineage>
        <taxon>Bacteria</taxon>
        <taxon>Bacillati</taxon>
        <taxon>Bacillota</taxon>
        <taxon>Clostridia</taxon>
        <taxon>Eubacteriales</taxon>
        <taxon>Clostridiaceae</taxon>
        <taxon>Clostridium</taxon>
    </lineage>
</organism>
<dbReference type="InterPro" id="IPR057174">
    <property type="entry name" value="DUF7852"/>
</dbReference>
<dbReference type="AlphaFoldDB" id="A0A151ARJ1"/>
<feature type="domain" description="DUF7852" evidence="1">
    <location>
        <begin position="116"/>
        <end position="222"/>
    </location>
</feature>
<proteinExistence type="predicted"/>
<protein>
    <recommendedName>
        <fullName evidence="1">DUF7852 domain-containing protein</fullName>
    </recommendedName>
</protein>
<dbReference type="STRING" id="1121305.CLCOL_01900"/>
<dbReference type="RefSeq" id="WP_061857131.1">
    <property type="nucleotide sequence ID" value="NZ_LTBB01000001.1"/>
</dbReference>
<gene>
    <name evidence="2" type="ORF">CLCOL_01900</name>
</gene>
<sequence>MSKKHKHNHNDYDDKVYEMESLTSEQKLAAVIIILKALIEKIKENSMKIKEVPMDGIDLKKEYNTSDTYENNEESHDVEVIEQIDETNSINNSNKLYDIENAVEEDNKNDLEDMAYEIIPSSKVISCESTTIELAKSQTLNSNLSFKSAVAKVPIILSEFEIQIFIEALIKFPEPVFQVKSLEKNVFLSKCDLIPSTDKLFIEGFLKEDIEYATASNIRTHTISGDVKKATFNIPLQCSTRVSFAVPPILRENLSMIELEVINSGKSSANIVEKDYGYFEFFNEKIYCKLNEIKIMETNIKESVSILQDTLEGAEIFKDMRKKAILSLKLSLIQNQEVFNE</sequence>
<dbReference type="InterPro" id="IPR054845">
    <property type="entry name" value="Exosporium_prot_C"/>
</dbReference>